<dbReference type="InterPro" id="IPR001584">
    <property type="entry name" value="Integrase_cat-core"/>
</dbReference>
<proteinExistence type="predicted"/>
<dbReference type="AlphaFoldDB" id="A0AAJ1P9W7"/>
<dbReference type="Proteomes" id="UP001157379">
    <property type="component" value="Unassembled WGS sequence"/>
</dbReference>
<reference evidence="2" key="1">
    <citation type="journal article" date="2023" name="Gut Microbes">
        <title>Characterization of Bifidobacterium kashiwanohense that utilizes both milk- and plant-derived oligosaccharides.</title>
        <authorList>
            <person name="Orihara K."/>
            <person name="Yahagi K."/>
            <person name="Saito Y."/>
            <person name="Watanabe Y."/>
            <person name="Sasai T."/>
            <person name="Hara T."/>
            <person name="Tsukuda N."/>
            <person name="Oki K."/>
            <person name="Fujimoto J."/>
            <person name="Matsuki T."/>
        </authorList>
    </citation>
    <scope>NUCLEOTIDE SEQUENCE</scope>
    <source>
        <strain evidence="2">YIT 13057</strain>
    </source>
</reference>
<evidence type="ECO:0000313" key="3">
    <source>
        <dbReference type="Proteomes" id="UP001157379"/>
    </source>
</evidence>
<dbReference type="EMBL" id="JAOPMD010000009">
    <property type="protein sequence ID" value="MDH7899643.1"/>
    <property type="molecule type" value="Genomic_DNA"/>
</dbReference>
<dbReference type="GO" id="GO:0015074">
    <property type="term" value="P:DNA integration"/>
    <property type="evidence" value="ECO:0007669"/>
    <property type="project" value="InterPro"/>
</dbReference>
<reference evidence="2" key="2">
    <citation type="submission" date="2023-04" db="EMBL/GenBank/DDBJ databases">
        <authorList>
            <person name="Orihara K."/>
        </authorList>
    </citation>
    <scope>NUCLEOTIDE SEQUENCE</scope>
    <source>
        <strain evidence="2">YIT 13057</strain>
    </source>
</reference>
<dbReference type="SUPFAM" id="SSF53098">
    <property type="entry name" value="Ribonuclease H-like"/>
    <property type="match status" value="1"/>
</dbReference>
<dbReference type="RefSeq" id="WP_187324904.1">
    <property type="nucleotide sequence ID" value="NZ_JAOPME010000013.1"/>
</dbReference>
<protein>
    <submittedName>
        <fullName evidence="2">IS3 family transposase</fullName>
    </submittedName>
</protein>
<dbReference type="Pfam" id="PF13333">
    <property type="entry name" value="rve_2"/>
    <property type="match status" value="1"/>
</dbReference>
<organism evidence="2 3">
    <name type="scientific">Bifidobacterium catenulatum subsp. kashiwanohense</name>
    <dbReference type="NCBI Taxonomy" id="630129"/>
    <lineage>
        <taxon>Bacteria</taxon>
        <taxon>Bacillati</taxon>
        <taxon>Actinomycetota</taxon>
        <taxon>Actinomycetes</taxon>
        <taxon>Bifidobacteriales</taxon>
        <taxon>Bifidobacteriaceae</taxon>
        <taxon>Bifidobacterium</taxon>
    </lineage>
</organism>
<evidence type="ECO:0000259" key="1">
    <source>
        <dbReference type="Pfam" id="PF13333"/>
    </source>
</evidence>
<comment type="caution">
    <text evidence="2">The sequence shown here is derived from an EMBL/GenBank/DDBJ whole genome shotgun (WGS) entry which is preliminary data.</text>
</comment>
<evidence type="ECO:0000313" key="2">
    <source>
        <dbReference type="EMBL" id="MDH7899643.1"/>
    </source>
</evidence>
<name>A0AAJ1P9W7_9BIFI</name>
<sequence>MESRYRKSDTHVELIYANTYTSVERLRSDVNRYVWWYDHQRLHSTLGYMSPVEFTQQGNTL</sequence>
<accession>A0AAJ1P9W7</accession>
<gene>
    <name evidence="2" type="ORF">OB936_05375</name>
</gene>
<feature type="domain" description="Integrase catalytic" evidence="1">
    <location>
        <begin position="12"/>
        <end position="57"/>
    </location>
</feature>
<dbReference type="InterPro" id="IPR012337">
    <property type="entry name" value="RNaseH-like_sf"/>
</dbReference>